<dbReference type="AlphaFoldDB" id="A0A0L0F1D5"/>
<feature type="chain" id="PRO_5005537862" evidence="1">
    <location>
        <begin position="34"/>
        <end position="108"/>
    </location>
</feature>
<dbReference type="GeneID" id="25917503"/>
<feature type="signal peptide" evidence="1">
    <location>
        <begin position="1"/>
        <end position="33"/>
    </location>
</feature>
<dbReference type="EMBL" id="KQ251079">
    <property type="protein sequence ID" value="KNC70471.1"/>
    <property type="molecule type" value="Genomic_DNA"/>
</dbReference>
<protein>
    <submittedName>
        <fullName evidence="2">Uncharacterized protein</fullName>
    </submittedName>
</protein>
<organism evidence="2 3">
    <name type="scientific">Sphaeroforma arctica JP610</name>
    <dbReference type="NCBI Taxonomy" id="667725"/>
    <lineage>
        <taxon>Eukaryota</taxon>
        <taxon>Ichthyosporea</taxon>
        <taxon>Ichthyophonida</taxon>
        <taxon>Sphaeroforma</taxon>
    </lineage>
</organism>
<keyword evidence="1" id="KW-0732">Signal</keyword>
<reference evidence="2 3" key="1">
    <citation type="submission" date="2011-02" db="EMBL/GenBank/DDBJ databases">
        <title>The Genome Sequence of Sphaeroforma arctica JP610.</title>
        <authorList>
            <consortium name="The Broad Institute Genome Sequencing Platform"/>
            <person name="Russ C."/>
            <person name="Cuomo C."/>
            <person name="Young S.K."/>
            <person name="Zeng Q."/>
            <person name="Gargeya S."/>
            <person name="Alvarado L."/>
            <person name="Berlin A."/>
            <person name="Chapman S.B."/>
            <person name="Chen Z."/>
            <person name="Freedman E."/>
            <person name="Gellesch M."/>
            <person name="Goldberg J."/>
            <person name="Griggs A."/>
            <person name="Gujja S."/>
            <person name="Heilman E."/>
            <person name="Heiman D."/>
            <person name="Howarth C."/>
            <person name="Mehta T."/>
            <person name="Neiman D."/>
            <person name="Pearson M."/>
            <person name="Roberts A."/>
            <person name="Saif S."/>
            <person name="Shea T."/>
            <person name="Shenoy N."/>
            <person name="Sisk P."/>
            <person name="Stolte C."/>
            <person name="Sykes S."/>
            <person name="White J."/>
            <person name="Yandava C."/>
            <person name="Burger G."/>
            <person name="Gray M.W."/>
            <person name="Holland P.W.H."/>
            <person name="King N."/>
            <person name="Lang F.B.F."/>
            <person name="Roger A.J."/>
            <person name="Ruiz-Trillo I."/>
            <person name="Haas B."/>
            <person name="Nusbaum C."/>
            <person name="Birren B."/>
        </authorList>
    </citation>
    <scope>NUCLEOTIDE SEQUENCE [LARGE SCALE GENOMIC DNA]</scope>
    <source>
        <strain evidence="2 3">JP610</strain>
    </source>
</reference>
<gene>
    <name evidence="2" type="ORF">SARC_16999</name>
</gene>
<evidence type="ECO:0000313" key="2">
    <source>
        <dbReference type="EMBL" id="KNC70471.1"/>
    </source>
</evidence>
<evidence type="ECO:0000256" key="1">
    <source>
        <dbReference type="SAM" id="SignalP"/>
    </source>
</evidence>
<sequence>MIMFSTRGVVVFHYFGACLMSLCCCQLLEITEAYGIVKVSPANYSAFQTSRIEDPGLFVPAVHMTIAEDKKVDREALAQYVKNVNCIVESPDSGLVMTKPLKYVPSQR</sequence>
<dbReference type="RefSeq" id="XP_014144373.1">
    <property type="nucleotide sequence ID" value="XM_014288898.1"/>
</dbReference>
<keyword evidence="3" id="KW-1185">Reference proteome</keyword>
<proteinExistence type="predicted"/>
<evidence type="ECO:0000313" key="3">
    <source>
        <dbReference type="Proteomes" id="UP000054560"/>
    </source>
</evidence>
<dbReference type="Proteomes" id="UP000054560">
    <property type="component" value="Unassembled WGS sequence"/>
</dbReference>
<name>A0A0L0F1D5_9EUKA</name>
<accession>A0A0L0F1D5</accession>